<organism evidence="1 2">
    <name type="scientific">Malus baccata</name>
    <name type="common">Siberian crab apple</name>
    <name type="synonym">Pyrus baccata</name>
    <dbReference type="NCBI Taxonomy" id="106549"/>
    <lineage>
        <taxon>Eukaryota</taxon>
        <taxon>Viridiplantae</taxon>
        <taxon>Streptophyta</taxon>
        <taxon>Embryophyta</taxon>
        <taxon>Tracheophyta</taxon>
        <taxon>Spermatophyta</taxon>
        <taxon>Magnoliopsida</taxon>
        <taxon>eudicotyledons</taxon>
        <taxon>Gunneridae</taxon>
        <taxon>Pentapetalae</taxon>
        <taxon>rosids</taxon>
        <taxon>fabids</taxon>
        <taxon>Rosales</taxon>
        <taxon>Rosaceae</taxon>
        <taxon>Amygdaloideae</taxon>
        <taxon>Maleae</taxon>
        <taxon>Malus</taxon>
    </lineage>
</organism>
<evidence type="ECO:0000313" key="1">
    <source>
        <dbReference type="EMBL" id="TQE07103.1"/>
    </source>
</evidence>
<keyword evidence="2" id="KW-1185">Reference proteome</keyword>
<proteinExistence type="predicted"/>
<dbReference type="EMBL" id="VIEB01000091">
    <property type="protein sequence ID" value="TQE07103.1"/>
    <property type="molecule type" value="Genomic_DNA"/>
</dbReference>
<sequence length="140" mass="15470">MNSRYTHLPETPSSQALHGAEPFIKSHNLRASAQREWKRELIRQNAPHRHLNIRQNRLITKPSTGITPYQRIAHEQNTLCFLVSKEKVEGFSGIIQAFGGAHFGACGNQLGDSGGSVAMAGFGEATVELLYLVHGFALFE</sequence>
<comment type="caution">
    <text evidence="1">The sequence shown here is derived from an EMBL/GenBank/DDBJ whole genome shotgun (WGS) entry which is preliminary data.</text>
</comment>
<reference evidence="1 2" key="1">
    <citation type="journal article" date="2019" name="G3 (Bethesda)">
        <title>Sequencing of a Wild Apple (Malus baccata) Genome Unravels the Differences Between Cultivated and Wild Apple Species Regarding Disease Resistance and Cold Tolerance.</title>
        <authorList>
            <person name="Chen X."/>
        </authorList>
    </citation>
    <scope>NUCLEOTIDE SEQUENCE [LARGE SCALE GENOMIC DNA]</scope>
    <source>
        <strain evidence="2">cv. Shandingzi</strain>
        <tissue evidence="1">Leaves</tissue>
    </source>
</reference>
<accession>A0A540N960</accession>
<evidence type="ECO:0000313" key="2">
    <source>
        <dbReference type="Proteomes" id="UP000315295"/>
    </source>
</evidence>
<gene>
    <name evidence="1" type="ORF">C1H46_007297</name>
</gene>
<dbReference type="Proteomes" id="UP000315295">
    <property type="component" value="Unassembled WGS sequence"/>
</dbReference>
<dbReference type="AlphaFoldDB" id="A0A540N960"/>
<name>A0A540N960_MALBA</name>
<protein>
    <submittedName>
        <fullName evidence="1">Uncharacterized protein</fullName>
    </submittedName>
</protein>